<sequence>MTPPSGHCAVGRNVHGGQGRGLADFTAPEAKRGDAIGPGSRAACLLQQWRDLLQNAEWQLAALRRGGS</sequence>
<accession>A0A8T2NGI2</accession>
<dbReference type="EMBL" id="JAFBMS010000054">
    <property type="protein sequence ID" value="KAG9339359.1"/>
    <property type="molecule type" value="Genomic_DNA"/>
</dbReference>
<protein>
    <submittedName>
        <fullName evidence="2">Uncharacterized protein</fullName>
    </submittedName>
</protein>
<organism evidence="2 3">
    <name type="scientific">Albula glossodonta</name>
    <name type="common">roundjaw bonefish</name>
    <dbReference type="NCBI Taxonomy" id="121402"/>
    <lineage>
        <taxon>Eukaryota</taxon>
        <taxon>Metazoa</taxon>
        <taxon>Chordata</taxon>
        <taxon>Craniata</taxon>
        <taxon>Vertebrata</taxon>
        <taxon>Euteleostomi</taxon>
        <taxon>Actinopterygii</taxon>
        <taxon>Neopterygii</taxon>
        <taxon>Teleostei</taxon>
        <taxon>Albuliformes</taxon>
        <taxon>Albulidae</taxon>
        <taxon>Albula</taxon>
    </lineage>
</organism>
<evidence type="ECO:0000313" key="3">
    <source>
        <dbReference type="Proteomes" id="UP000824540"/>
    </source>
</evidence>
<gene>
    <name evidence="2" type="ORF">JZ751_023751</name>
</gene>
<evidence type="ECO:0000256" key="1">
    <source>
        <dbReference type="SAM" id="MobiDB-lite"/>
    </source>
</evidence>
<dbReference type="AlphaFoldDB" id="A0A8T2NGI2"/>
<name>A0A8T2NGI2_9TELE</name>
<keyword evidence="3" id="KW-1185">Reference proteome</keyword>
<dbReference type="Proteomes" id="UP000824540">
    <property type="component" value="Unassembled WGS sequence"/>
</dbReference>
<proteinExistence type="predicted"/>
<comment type="caution">
    <text evidence="2">The sequence shown here is derived from an EMBL/GenBank/DDBJ whole genome shotgun (WGS) entry which is preliminary data.</text>
</comment>
<evidence type="ECO:0000313" key="2">
    <source>
        <dbReference type="EMBL" id="KAG9339359.1"/>
    </source>
</evidence>
<feature type="region of interest" description="Disordered" evidence="1">
    <location>
        <begin position="1"/>
        <end position="25"/>
    </location>
</feature>
<reference evidence="2" key="1">
    <citation type="thesis" date="2021" institute="BYU ScholarsArchive" country="Provo, UT, USA">
        <title>Applications of and Algorithms for Genome Assembly and Genomic Analyses with an Emphasis on Marine Teleosts.</title>
        <authorList>
            <person name="Pickett B.D."/>
        </authorList>
    </citation>
    <scope>NUCLEOTIDE SEQUENCE</scope>
    <source>
        <strain evidence="2">HI-2016</strain>
    </source>
</reference>